<evidence type="ECO:0000313" key="1">
    <source>
        <dbReference type="EMBL" id="MBF4376591.1"/>
    </source>
</evidence>
<keyword evidence="2" id="KW-1185">Reference proteome</keyword>
<protein>
    <submittedName>
        <fullName evidence="1">ATP-binding protein</fullName>
    </submittedName>
</protein>
<name>A0ABR9ZDR0_VIBAN</name>
<gene>
    <name evidence="1" type="ORF">EAY46_26795</name>
</gene>
<accession>A0ABR9ZDR0</accession>
<reference evidence="1 2" key="1">
    <citation type="journal article" date="2021" name="PeerJ">
        <title>Analysis of 44 Vibrio anguillarum genomes reveals high genetic diversity.</title>
        <authorList>
            <person name="Hansen M.J."/>
            <person name="Dalsgaard I."/>
        </authorList>
    </citation>
    <scope>NUCLEOTIDE SEQUENCE [LARGE SCALE GENOMIC DNA]</scope>
    <source>
        <strain evidence="1 2">040915-1/1B</strain>
    </source>
</reference>
<dbReference type="Proteomes" id="UP000726136">
    <property type="component" value="Unassembled WGS sequence"/>
</dbReference>
<dbReference type="GO" id="GO:0005524">
    <property type="term" value="F:ATP binding"/>
    <property type="evidence" value="ECO:0007669"/>
    <property type="project" value="UniProtKB-KW"/>
</dbReference>
<feature type="non-terminal residue" evidence="1">
    <location>
        <position position="174"/>
    </location>
</feature>
<dbReference type="EMBL" id="RDPI01000930">
    <property type="protein sequence ID" value="MBF4376591.1"/>
    <property type="molecule type" value="Genomic_DNA"/>
</dbReference>
<dbReference type="InterPro" id="IPR027417">
    <property type="entry name" value="P-loop_NTPase"/>
</dbReference>
<evidence type="ECO:0000313" key="2">
    <source>
        <dbReference type="Proteomes" id="UP000726136"/>
    </source>
</evidence>
<keyword evidence="1" id="KW-0067">ATP-binding</keyword>
<dbReference type="SUPFAM" id="SSF52540">
    <property type="entry name" value="P-loop containing nucleoside triphosphate hydrolases"/>
    <property type="match status" value="1"/>
</dbReference>
<keyword evidence="1" id="KW-0547">Nucleotide-binding</keyword>
<sequence length="174" mass="19390">SAINEILALTLSADRGFVLDLKDRIHKLMLPEATGSYITRETVLTWMNVSDTRALFPCPPRLKAVEHPINRNAAVAIQTAMVNGDQFICLHGEGGSGKTTVLKQVEYLLPEGSVMITYDCYGAGTYMDSEAYRHRPKDAYLQLINETSARLRLPLLISQDTSVDFIKAFSLRIE</sequence>
<comment type="caution">
    <text evidence="1">The sequence shown here is derived from an EMBL/GenBank/DDBJ whole genome shotgun (WGS) entry which is preliminary data.</text>
</comment>
<proteinExistence type="predicted"/>
<dbReference type="RefSeq" id="WP_194664760.1">
    <property type="nucleotide sequence ID" value="NZ_RDPI01000930.1"/>
</dbReference>
<organism evidence="1 2">
    <name type="scientific">Vibrio anguillarum</name>
    <name type="common">Listonella anguillarum</name>
    <dbReference type="NCBI Taxonomy" id="55601"/>
    <lineage>
        <taxon>Bacteria</taxon>
        <taxon>Pseudomonadati</taxon>
        <taxon>Pseudomonadota</taxon>
        <taxon>Gammaproteobacteria</taxon>
        <taxon>Vibrionales</taxon>
        <taxon>Vibrionaceae</taxon>
        <taxon>Vibrio</taxon>
    </lineage>
</organism>
<feature type="non-terminal residue" evidence="1">
    <location>
        <position position="1"/>
    </location>
</feature>